<reference evidence="1 2" key="1">
    <citation type="journal article" date="2016" name="Nat. Commun.">
        <title>Thousands of microbial genomes shed light on interconnected biogeochemical processes in an aquifer system.</title>
        <authorList>
            <person name="Anantharaman K."/>
            <person name="Brown C.T."/>
            <person name="Hug L.A."/>
            <person name="Sharon I."/>
            <person name="Castelle C.J."/>
            <person name="Probst A.J."/>
            <person name="Thomas B.C."/>
            <person name="Singh A."/>
            <person name="Wilkins M.J."/>
            <person name="Karaoz U."/>
            <person name="Brodie E.L."/>
            <person name="Williams K.H."/>
            <person name="Hubbard S.S."/>
            <person name="Banfield J.F."/>
        </authorList>
    </citation>
    <scope>NUCLEOTIDE SEQUENCE [LARGE SCALE GENOMIC DNA]</scope>
</reference>
<evidence type="ECO:0008006" key="3">
    <source>
        <dbReference type="Google" id="ProtNLM"/>
    </source>
</evidence>
<dbReference type="AlphaFoldDB" id="A0A1F7Z354"/>
<sequence>MKAEILEKRIWWSYIHQDLQELLRESVLLISTFGKWSKRFHDYAFIVFPAAKAYEGFLKTLFRDLGFISDETYFGKRFRVGKALNPALENHYREESIYDMLENYCQGKELPDALWETWKRGRNMLFHWFPNESNVISYGDAKQIIFEILETMDFAFKECKISRT</sequence>
<dbReference type="EMBL" id="MGGR01000011">
    <property type="protein sequence ID" value="OGM33927.1"/>
    <property type="molecule type" value="Genomic_DNA"/>
</dbReference>
<dbReference type="Proteomes" id="UP000177169">
    <property type="component" value="Unassembled WGS sequence"/>
</dbReference>
<accession>A0A1F7Z354</accession>
<proteinExistence type="predicted"/>
<gene>
    <name evidence="1" type="ORF">A3D01_05910</name>
</gene>
<evidence type="ECO:0000313" key="2">
    <source>
        <dbReference type="Proteomes" id="UP000177169"/>
    </source>
</evidence>
<dbReference type="Gene3D" id="6.10.250.2650">
    <property type="match status" value="1"/>
</dbReference>
<organism evidence="1 2">
    <name type="scientific">Candidatus Woesebacteria bacterium RIFCSPHIGHO2_02_FULL_39_13</name>
    <dbReference type="NCBI Taxonomy" id="1802505"/>
    <lineage>
        <taxon>Bacteria</taxon>
        <taxon>Candidatus Woeseibacteriota</taxon>
    </lineage>
</organism>
<name>A0A1F7Z354_9BACT</name>
<protein>
    <recommendedName>
        <fullName evidence="3">HEPN domain-containing protein</fullName>
    </recommendedName>
</protein>
<evidence type="ECO:0000313" key="1">
    <source>
        <dbReference type="EMBL" id="OGM33927.1"/>
    </source>
</evidence>
<comment type="caution">
    <text evidence="1">The sequence shown here is derived from an EMBL/GenBank/DDBJ whole genome shotgun (WGS) entry which is preliminary data.</text>
</comment>
<dbReference type="STRING" id="1802505.A3D01_05910"/>